<dbReference type="Gene3D" id="3.30.300.210">
    <property type="entry name" value="Nutrient germinant receptor protein C, domain 3"/>
    <property type="match status" value="1"/>
</dbReference>
<proteinExistence type="inferred from homology"/>
<name>A0ABV1L128_9BACL</name>
<feature type="domain" description="Spore germination protein N-terminal" evidence="9">
    <location>
        <begin position="1"/>
        <end position="153"/>
    </location>
</feature>
<sequence length="321" mass="36602">MGVSYQDQIYKVILLIPKPVAHTTRIRNISGTGKTITQAVDNISVDMESSVDLLHLKVIIFDKKYAQHGVTDSITGFMRARDISPKAIVVICDEDLDLFFPKVQKTMEPKGTPLYDSFEKNAGWNPQVALTRVWQVYRSIHSFTHDVAIPIVKSGKSTVIEHIGSAMIKNGKMVDRISSDETLLFNAFNGESAQGKIEVLDHASVLIVNNTIKNRSKLTNNRPYLKSKIKLKVSLLETRGNPSNQVIKDELVKLLTKRFNRMLTKVQTREADILGLGQFFRNKIRRDQLQHWRTDYLPYLKMDFQMDIVIQNEGNLKMTKD</sequence>
<keyword evidence="3" id="KW-0309">Germination</keyword>
<keyword evidence="4" id="KW-0732">Signal</keyword>
<evidence type="ECO:0000256" key="3">
    <source>
        <dbReference type="ARBA" id="ARBA00022544"/>
    </source>
</evidence>
<organism evidence="10 11">
    <name type="scientific">Cohnella silvisoli</name>
    <dbReference type="NCBI Taxonomy" id="2873699"/>
    <lineage>
        <taxon>Bacteria</taxon>
        <taxon>Bacillati</taxon>
        <taxon>Bacillota</taxon>
        <taxon>Bacilli</taxon>
        <taxon>Bacillales</taxon>
        <taxon>Paenibacillaceae</taxon>
        <taxon>Cohnella</taxon>
    </lineage>
</organism>
<keyword evidence="6" id="KW-0564">Palmitate</keyword>
<comment type="caution">
    <text evidence="10">The sequence shown here is derived from an EMBL/GenBank/DDBJ whole genome shotgun (WGS) entry which is preliminary data.</text>
</comment>
<evidence type="ECO:0000256" key="7">
    <source>
        <dbReference type="ARBA" id="ARBA00023288"/>
    </source>
</evidence>
<dbReference type="PANTHER" id="PTHR35789:SF1">
    <property type="entry name" value="SPORE GERMINATION PROTEIN B3"/>
    <property type="match status" value="1"/>
</dbReference>
<keyword evidence="5" id="KW-0472">Membrane</keyword>
<evidence type="ECO:0000256" key="2">
    <source>
        <dbReference type="ARBA" id="ARBA00007886"/>
    </source>
</evidence>
<dbReference type="Pfam" id="PF25198">
    <property type="entry name" value="Spore_GerAC_N"/>
    <property type="match status" value="1"/>
</dbReference>
<accession>A0ABV1L128</accession>
<keyword evidence="7" id="KW-0449">Lipoprotein</keyword>
<evidence type="ECO:0000256" key="4">
    <source>
        <dbReference type="ARBA" id="ARBA00022729"/>
    </source>
</evidence>
<evidence type="ECO:0000259" key="8">
    <source>
        <dbReference type="Pfam" id="PF05504"/>
    </source>
</evidence>
<dbReference type="Pfam" id="PF05504">
    <property type="entry name" value="Spore_GerAC"/>
    <property type="match status" value="1"/>
</dbReference>
<dbReference type="EMBL" id="JASKHM010000018">
    <property type="protein sequence ID" value="MEQ4485995.1"/>
    <property type="molecule type" value="Genomic_DNA"/>
</dbReference>
<keyword evidence="11" id="KW-1185">Reference proteome</keyword>
<dbReference type="InterPro" id="IPR046953">
    <property type="entry name" value="Spore_GerAC-like_C"/>
</dbReference>
<dbReference type="InterPro" id="IPR008844">
    <property type="entry name" value="Spore_GerAC-like"/>
</dbReference>
<dbReference type="Proteomes" id="UP001493487">
    <property type="component" value="Unassembled WGS sequence"/>
</dbReference>
<comment type="subcellular location">
    <subcellularLocation>
        <location evidence="1">Membrane</location>
        <topology evidence="1">Lipid-anchor</topology>
    </subcellularLocation>
</comment>
<evidence type="ECO:0000256" key="6">
    <source>
        <dbReference type="ARBA" id="ARBA00023139"/>
    </source>
</evidence>
<evidence type="ECO:0000259" key="9">
    <source>
        <dbReference type="Pfam" id="PF25198"/>
    </source>
</evidence>
<dbReference type="InterPro" id="IPR057336">
    <property type="entry name" value="GerAC_N"/>
</dbReference>
<reference evidence="10 11" key="1">
    <citation type="journal article" date="2023" name="Genome Announc.">
        <title>Pan-Genome Analyses of the Genus Cohnella and Proposal of the Novel Species Cohnella silvisoli sp. nov., Isolated from Forest Soil.</title>
        <authorList>
            <person name="Wang C."/>
            <person name="Mao L."/>
            <person name="Bao G."/>
            <person name="Zhu H."/>
        </authorList>
    </citation>
    <scope>NUCLEOTIDE SEQUENCE [LARGE SCALE GENOMIC DNA]</scope>
    <source>
        <strain evidence="10 11">NL03-T5-1</strain>
    </source>
</reference>
<dbReference type="InterPro" id="IPR038501">
    <property type="entry name" value="Spore_GerAC_C_sf"/>
</dbReference>
<evidence type="ECO:0000256" key="5">
    <source>
        <dbReference type="ARBA" id="ARBA00023136"/>
    </source>
</evidence>
<dbReference type="RefSeq" id="WP_232189019.1">
    <property type="nucleotide sequence ID" value="NZ_JAIOAP010000017.1"/>
</dbReference>
<protein>
    <submittedName>
        <fullName evidence="10">Ger(X)C family spore germination C-terminal domain-containing protein</fullName>
    </submittedName>
</protein>
<dbReference type="PANTHER" id="PTHR35789">
    <property type="entry name" value="SPORE GERMINATION PROTEIN B3"/>
    <property type="match status" value="1"/>
</dbReference>
<feature type="domain" description="Spore germination GerAC-like C-terminal" evidence="8">
    <location>
        <begin position="164"/>
        <end position="314"/>
    </location>
</feature>
<evidence type="ECO:0000313" key="11">
    <source>
        <dbReference type="Proteomes" id="UP001493487"/>
    </source>
</evidence>
<comment type="similarity">
    <text evidence="2">Belongs to the GerABKC lipoprotein family.</text>
</comment>
<evidence type="ECO:0000313" key="10">
    <source>
        <dbReference type="EMBL" id="MEQ4485995.1"/>
    </source>
</evidence>
<evidence type="ECO:0000256" key="1">
    <source>
        <dbReference type="ARBA" id="ARBA00004635"/>
    </source>
</evidence>
<gene>
    <name evidence="10" type="ORF">QJS35_26805</name>
</gene>